<feature type="transmembrane region" description="Helical" evidence="1">
    <location>
        <begin position="7"/>
        <end position="26"/>
    </location>
</feature>
<accession>A0A8B5Y940</accession>
<protein>
    <submittedName>
        <fullName evidence="2">Uncharacterized protein</fullName>
    </submittedName>
</protein>
<dbReference type="AlphaFoldDB" id="A0A8B5Y940"/>
<proteinExistence type="predicted"/>
<keyword evidence="1" id="KW-0812">Transmembrane</keyword>
<organism evidence="2 3">
    <name type="scientific">Bacillus licheniformis</name>
    <dbReference type="NCBI Taxonomy" id="1402"/>
    <lineage>
        <taxon>Bacteria</taxon>
        <taxon>Bacillati</taxon>
        <taxon>Bacillota</taxon>
        <taxon>Bacilli</taxon>
        <taxon>Bacillales</taxon>
        <taxon>Bacillaceae</taxon>
        <taxon>Bacillus</taxon>
    </lineage>
</organism>
<keyword evidence="1" id="KW-1133">Transmembrane helix</keyword>
<name>A0A8B5Y940_BACLI</name>
<evidence type="ECO:0000256" key="1">
    <source>
        <dbReference type="SAM" id="Phobius"/>
    </source>
</evidence>
<reference evidence="2 3" key="1">
    <citation type="submission" date="2019-06" db="EMBL/GenBank/DDBJ databases">
        <title>Genome sequence analysis of &gt;100 Bacillus licheniformis strains suggests intrinsic resistance to this species.</title>
        <authorList>
            <person name="Wels M."/>
            <person name="Siezen R.J."/>
            <person name="Johansen E."/>
            <person name="Stuer-Lauridsen B."/>
            <person name="Bjerre K."/>
            <person name="Nielsen B.K.K."/>
        </authorList>
    </citation>
    <scope>NUCLEOTIDE SEQUENCE [LARGE SCALE GENOMIC DNA]</scope>
    <source>
        <strain evidence="2 3">BAC-16736</strain>
    </source>
</reference>
<evidence type="ECO:0000313" key="2">
    <source>
        <dbReference type="EMBL" id="TWL23662.1"/>
    </source>
</evidence>
<sequence length="63" mass="7376">MMNIWSIIEYILIMCYVFIKLAEIILCTKSETIDQGQVKPLISLTKFKMIKKGISKCHYYVSI</sequence>
<gene>
    <name evidence="2" type="ORF">CHCC16736_1370</name>
</gene>
<dbReference type="EMBL" id="NILC01000028">
    <property type="protein sequence ID" value="TWL23662.1"/>
    <property type="molecule type" value="Genomic_DNA"/>
</dbReference>
<evidence type="ECO:0000313" key="3">
    <source>
        <dbReference type="Proteomes" id="UP000435910"/>
    </source>
</evidence>
<dbReference type="Proteomes" id="UP000435910">
    <property type="component" value="Unassembled WGS sequence"/>
</dbReference>
<comment type="caution">
    <text evidence="2">The sequence shown here is derived from an EMBL/GenBank/DDBJ whole genome shotgun (WGS) entry which is preliminary data.</text>
</comment>
<keyword evidence="1" id="KW-0472">Membrane</keyword>